<organism evidence="1 2">
    <name type="scientific">Wujia chipingensis</name>
    <dbReference type="NCBI Taxonomy" id="2763670"/>
    <lineage>
        <taxon>Bacteria</taxon>
        <taxon>Bacillati</taxon>
        <taxon>Bacillota</taxon>
        <taxon>Clostridia</taxon>
        <taxon>Lachnospirales</taxon>
        <taxon>Lachnospiraceae</taxon>
        <taxon>Wujia</taxon>
    </lineage>
</organism>
<gene>
    <name evidence="1" type="ORF">H9Q76_04690</name>
</gene>
<protein>
    <submittedName>
        <fullName evidence="1">Uncharacterized protein</fullName>
    </submittedName>
</protein>
<dbReference type="AlphaFoldDB" id="A0A7G9FPV3"/>
<evidence type="ECO:0000313" key="1">
    <source>
        <dbReference type="EMBL" id="QNM00585.1"/>
    </source>
</evidence>
<sequence>MKDLFGEKEIIENETKQVFLQGVNAGIHYMMDKIERQYKKGKPIQANGSLYWLKDAKENLRDIMDDMEAEYNKKYGK</sequence>
<accession>A0A7G9FPV3</accession>
<evidence type="ECO:0000313" key="2">
    <source>
        <dbReference type="Proteomes" id="UP000515819"/>
    </source>
</evidence>
<reference evidence="1 2" key="1">
    <citation type="submission" date="2020-08" db="EMBL/GenBank/DDBJ databases">
        <authorList>
            <person name="Liu C."/>
            <person name="Sun Q."/>
        </authorList>
    </citation>
    <scope>NUCLEOTIDE SEQUENCE [LARGE SCALE GENOMIC DNA]</scope>
    <source>
        <strain evidence="1 2">NSJ-4</strain>
    </source>
</reference>
<keyword evidence="2" id="KW-1185">Reference proteome</keyword>
<dbReference type="EMBL" id="CP060632">
    <property type="protein sequence ID" value="QNM00585.1"/>
    <property type="molecule type" value="Genomic_DNA"/>
</dbReference>
<proteinExistence type="predicted"/>
<dbReference type="KEGG" id="wcp:H9Q76_04690"/>
<dbReference type="Proteomes" id="UP000515819">
    <property type="component" value="Chromosome"/>
</dbReference>
<name>A0A7G9FPV3_9FIRM</name>